<dbReference type="InterPro" id="IPR038695">
    <property type="entry name" value="Saro_0823-like_sf"/>
</dbReference>
<evidence type="ECO:0000313" key="1">
    <source>
        <dbReference type="EMBL" id="OGK31215.1"/>
    </source>
</evidence>
<proteinExistence type="predicted"/>
<evidence type="ECO:0008006" key="3">
    <source>
        <dbReference type="Google" id="ProtNLM"/>
    </source>
</evidence>
<dbReference type="PANTHER" id="PTHR37953">
    <property type="entry name" value="UPF0127 PROTEIN MJ1496"/>
    <property type="match status" value="1"/>
</dbReference>
<name>A0A1F7HJE7_9BACT</name>
<dbReference type="Proteomes" id="UP000178098">
    <property type="component" value="Unassembled WGS sequence"/>
</dbReference>
<accession>A0A1F7HJE7</accession>
<evidence type="ECO:0000313" key="2">
    <source>
        <dbReference type="Proteomes" id="UP000178098"/>
    </source>
</evidence>
<reference evidence="1 2" key="1">
    <citation type="journal article" date="2016" name="Nat. Commun.">
        <title>Thousands of microbial genomes shed light on interconnected biogeochemical processes in an aquifer system.</title>
        <authorList>
            <person name="Anantharaman K."/>
            <person name="Brown C.T."/>
            <person name="Hug L.A."/>
            <person name="Sharon I."/>
            <person name="Castelle C.J."/>
            <person name="Probst A.J."/>
            <person name="Thomas B.C."/>
            <person name="Singh A."/>
            <person name="Wilkins M.J."/>
            <person name="Karaoz U."/>
            <person name="Brodie E.L."/>
            <person name="Williams K.H."/>
            <person name="Hubbard S.S."/>
            <person name="Banfield J.F."/>
        </authorList>
    </citation>
    <scope>NUCLEOTIDE SEQUENCE [LARGE SCALE GENOMIC DNA]</scope>
</reference>
<gene>
    <name evidence="1" type="ORF">A3D08_01460</name>
</gene>
<dbReference type="EMBL" id="MFZT01000027">
    <property type="protein sequence ID" value="OGK31215.1"/>
    <property type="molecule type" value="Genomic_DNA"/>
</dbReference>
<dbReference type="InterPro" id="IPR003795">
    <property type="entry name" value="DUF192"/>
</dbReference>
<dbReference type="AlphaFoldDB" id="A0A1F7HJE7"/>
<organism evidence="1 2">
    <name type="scientific">Candidatus Roizmanbacteria bacterium RIFCSPHIGHO2_02_FULL_43_11</name>
    <dbReference type="NCBI Taxonomy" id="1802043"/>
    <lineage>
        <taxon>Bacteria</taxon>
        <taxon>Candidatus Roizmaniibacteriota</taxon>
    </lineage>
</organism>
<sequence>MFSILILLLVLGYLFIASSPDKSQDQSDASLQFNDRKIISAQIGSKRYNLFVSDTEAQRSQGLSNIETMLPNEGMIFIFDSPAKYGFWMKDMQFSLDLLYLYGNNIVAVREDLSPKTYPQTFAPSYTASKVIELNAGEVMKNGVNIGDQIKLK</sequence>
<dbReference type="Pfam" id="PF02643">
    <property type="entry name" value="DUF192"/>
    <property type="match status" value="1"/>
</dbReference>
<comment type="caution">
    <text evidence="1">The sequence shown here is derived from an EMBL/GenBank/DDBJ whole genome shotgun (WGS) entry which is preliminary data.</text>
</comment>
<protein>
    <recommendedName>
        <fullName evidence="3">DUF192 domain-containing protein</fullName>
    </recommendedName>
</protein>
<dbReference type="Gene3D" id="2.60.120.1140">
    <property type="entry name" value="Protein of unknown function DUF192"/>
    <property type="match status" value="1"/>
</dbReference>
<dbReference type="PANTHER" id="PTHR37953:SF1">
    <property type="entry name" value="UPF0127 PROTEIN MJ1496"/>
    <property type="match status" value="1"/>
</dbReference>